<name>A0A068S4N4_9FUNG</name>
<keyword evidence="5 10" id="KW-0547">Nucleotide-binding</keyword>
<dbReference type="SUPFAM" id="SSF50677">
    <property type="entry name" value="ValRS/IleRS/LeuRS editing domain"/>
    <property type="match status" value="1"/>
</dbReference>
<comment type="similarity">
    <text evidence="2 10">Belongs to the class-I aminoacyl-tRNA synthetase family.</text>
</comment>
<keyword evidence="14" id="KW-1185">Reference proteome</keyword>
<dbReference type="HAMAP" id="MF_02002">
    <property type="entry name" value="Ile_tRNA_synth_type1"/>
    <property type="match status" value="1"/>
</dbReference>
<feature type="domain" description="Aminoacyl-tRNA synthetase class Ia" evidence="11">
    <location>
        <begin position="71"/>
        <end position="691"/>
    </location>
</feature>
<dbReference type="GO" id="GO:0006428">
    <property type="term" value="P:isoleucyl-tRNA aminoacylation"/>
    <property type="evidence" value="ECO:0007669"/>
    <property type="project" value="InterPro"/>
</dbReference>
<dbReference type="InterPro" id="IPR009080">
    <property type="entry name" value="tRNAsynth_Ia_anticodon-bd"/>
</dbReference>
<dbReference type="InterPro" id="IPR009008">
    <property type="entry name" value="Val/Leu/Ile-tRNA-synth_edit"/>
</dbReference>
<accession>A0A068S4N4</accession>
<dbReference type="GO" id="GO:0005739">
    <property type="term" value="C:mitochondrion"/>
    <property type="evidence" value="ECO:0007669"/>
    <property type="project" value="EnsemblFungi"/>
</dbReference>
<dbReference type="GO" id="GO:0005524">
    <property type="term" value="F:ATP binding"/>
    <property type="evidence" value="ECO:0007669"/>
    <property type="project" value="UniProtKB-KW"/>
</dbReference>
<comment type="subcellular location">
    <subcellularLocation>
        <location evidence="1">Cytoplasm</location>
    </subcellularLocation>
</comment>
<dbReference type="InterPro" id="IPR014729">
    <property type="entry name" value="Rossmann-like_a/b/a_fold"/>
</dbReference>
<keyword evidence="6 10" id="KW-0067">ATP-binding</keyword>
<evidence type="ECO:0000313" key="13">
    <source>
        <dbReference type="EMBL" id="CDH56802.1"/>
    </source>
</evidence>
<dbReference type="PANTHER" id="PTHR42765:SF1">
    <property type="entry name" value="ISOLEUCINE--TRNA LIGASE, MITOCHONDRIAL"/>
    <property type="match status" value="1"/>
</dbReference>
<dbReference type="Proteomes" id="UP000027586">
    <property type="component" value="Unassembled WGS sequence"/>
</dbReference>
<feature type="domain" description="Methionyl/Valyl/Leucyl/Isoleucyl-tRNA synthetase anticodon-binding" evidence="12">
    <location>
        <begin position="735"/>
        <end position="891"/>
    </location>
</feature>
<evidence type="ECO:0000313" key="14">
    <source>
        <dbReference type="Proteomes" id="UP000027586"/>
    </source>
</evidence>
<dbReference type="OrthoDB" id="10264412at2759"/>
<dbReference type="GO" id="GO:0032543">
    <property type="term" value="P:mitochondrial translation"/>
    <property type="evidence" value="ECO:0007669"/>
    <property type="project" value="EnsemblFungi"/>
</dbReference>
<dbReference type="InterPro" id="IPR001412">
    <property type="entry name" value="aa-tRNA-synth_I_CS"/>
</dbReference>
<proteinExistence type="inferred from homology"/>
<dbReference type="InterPro" id="IPR002301">
    <property type="entry name" value="Ile-tRNA-ligase"/>
</dbReference>
<comment type="caution">
    <text evidence="13">The sequence shown here is derived from an EMBL/GenBank/DDBJ whole genome shotgun (WGS) entry which is preliminary data.</text>
</comment>
<dbReference type="SUPFAM" id="SSF47323">
    <property type="entry name" value="Anticodon-binding domain of a subclass of class I aminoacyl-tRNA synthetases"/>
    <property type="match status" value="1"/>
</dbReference>
<dbReference type="PANTHER" id="PTHR42765">
    <property type="entry name" value="SOLEUCYL-TRNA SYNTHETASE"/>
    <property type="match status" value="1"/>
</dbReference>
<dbReference type="GO" id="GO:0000049">
    <property type="term" value="F:tRNA binding"/>
    <property type="evidence" value="ECO:0007669"/>
    <property type="project" value="InterPro"/>
</dbReference>
<evidence type="ECO:0000256" key="1">
    <source>
        <dbReference type="ARBA" id="ARBA00004496"/>
    </source>
</evidence>
<dbReference type="Pfam" id="PF08264">
    <property type="entry name" value="Anticodon_1"/>
    <property type="match status" value="1"/>
</dbReference>
<evidence type="ECO:0000256" key="8">
    <source>
        <dbReference type="ARBA" id="ARBA00023146"/>
    </source>
</evidence>
<dbReference type="InterPro" id="IPR002300">
    <property type="entry name" value="aa-tRNA-synth_Ia"/>
</dbReference>
<gene>
    <name evidence="13" type="ORF">LCOR_07814.1</name>
</gene>
<dbReference type="GO" id="GO:0004822">
    <property type="term" value="F:isoleucine-tRNA ligase activity"/>
    <property type="evidence" value="ECO:0007669"/>
    <property type="project" value="UniProtKB-EC"/>
</dbReference>
<evidence type="ECO:0000256" key="10">
    <source>
        <dbReference type="RuleBase" id="RU363035"/>
    </source>
</evidence>
<dbReference type="PRINTS" id="PR00984">
    <property type="entry name" value="TRNASYNTHILE"/>
</dbReference>
<keyword evidence="4 10" id="KW-0436">Ligase</keyword>
<dbReference type="FunFam" id="3.90.740.10:FF:000009">
    <property type="entry name" value="Isoleucyl-tRNA synthetase 2, mitochondrial"/>
    <property type="match status" value="1"/>
</dbReference>
<evidence type="ECO:0000256" key="9">
    <source>
        <dbReference type="ARBA" id="ARBA00032665"/>
    </source>
</evidence>
<dbReference type="Gene3D" id="3.90.740.10">
    <property type="entry name" value="Valyl/Leucyl/Isoleucyl-tRNA synthetase, editing domain"/>
    <property type="match status" value="1"/>
</dbReference>
<dbReference type="Gene3D" id="1.10.730.20">
    <property type="match status" value="1"/>
</dbReference>
<evidence type="ECO:0000256" key="2">
    <source>
        <dbReference type="ARBA" id="ARBA00005594"/>
    </source>
</evidence>
<dbReference type="InterPro" id="IPR033708">
    <property type="entry name" value="Anticodon_Ile_BEm"/>
</dbReference>
<dbReference type="STRING" id="1263082.A0A068S4N4"/>
<evidence type="ECO:0000256" key="6">
    <source>
        <dbReference type="ARBA" id="ARBA00022840"/>
    </source>
</evidence>
<dbReference type="CDD" id="cd07960">
    <property type="entry name" value="Anticodon_Ia_Ile_BEm"/>
    <property type="match status" value="1"/>
</dbReference>
<dbReference type="NCBIfam" id="TIGR00392">
    <property type="entry name" value="ileS"/>
    <property type="match status" value="1"/>
</dbReference>
<evidence type="ECO:0000256" key="4">
    <source>
        <dbReference type="ARBA" id="ARBA00022598"/>
    </source>
</evidence>
<dbReference type="InterPro" id="IPR013155">
    <property type="entry name" value="M/V/L/I-tRNA-synth_anticd-bd"/>
</dbReference>
<dbReference type="VEuPathDB" id="FungiDB:LCOR_07814.1"/>
<dbReference type="Pfam" id="PF00133">
    <property type="entry name" value="tRNA-synt_1"/>
    <property type="match status" value="1"/>
</dbReference>
<dbReference type="PROSITE" id="PS00178">
    <property type="entry name" value="AA_TRNA_LIGASE_I"/>
    <property type="match status" value="1"/>
</dbReference>
<dbReference type="EC" id="6.1.1.5" evidence="3"/>
<protein>
    <recommendedName>
        <fullName evidence="3">isoleucine--tRNA ligase</fullName>
        <ecNumber evidence="3">6.1.1.5</ecNumber>
    </recommendedName>
    <alternativeName>
        <fullName evidence="9">Isoleucyl-tRNA synthetase</fullName>
    </alternativeName>
</protein>
<evidence type="ECO:0000259" key="12">
    <source>
        <dbReference type="Pfam" id="PF08264"/>
    </source>
</evidence>
<keyword evidence="7 10" id="KW-0648">Protein biosynthesis</keyword>
<evidence type="ECO:0000256" key="7">
    <source>
        <dbReference type="ARBA" id="ARBA00022917"/>
    </source>
</evidence>
<dbReference type="EMBL" id="CBTN010000041">
    <property type="protein sequence ID" value="CDH56802.1"/>
    <property type="molecule type" value="Genomic_DNA"/>
</dbReference>
<organism evidence="13 14">
    <name type="scientific">Lichtheimia corymbifera JMRC:FSU:9682</name>
    <dbReference type="NCBI Taxonomy" id="1263082"/>
    <lineage>
        <taxon>Eukaryota</taxon>
        <taxon>Fungi</taxon>
        <taxon>Fungi incertae sedis</taxon>
        <taxon>Mucoromycota</taxon>
        <taxon>Mucoromycotina</taxon>
        <taxon>Mucoromycetes</taxon>
        <taxon>Mucorales</taxon>
        <taxon>Lichtheimiaceae</taxon>
        <taxon>Lichtheimia</taxon>
    </lineage>
</organism>
<reference evidence="13" key="1">
    <citation type="submission" date="2013-08" db="EMBL/GenBank/DDBJ databases">
        <title>Gene expansion shapes genome architecture in the human pathogen Lichtheimia corymbifera: an evolutionary genomics analysis in the ancient terrestrial Mucorales (Mucoromycotina).</title>
        <authorList>
            <person name="Schwartze V.U."/>
            <person name="Winter S."/>
            <person name="Shelest E."/>
            <person name="Marcet-Houben M."/>
            <person name="Horn F."/>
            <person name="Wehner S."/>
            <person name="Hoffmann K."/>
            <person name="Riege K."/>
            <person name="Sammeth M."/>
            <person name="Nowrousian M."/>
            <person name="Valiante V."/>
            <person name="Linde J."/>
            <person name="Jacobsen I.D."/>
            <person name="Marz M."/>
            <person name="Brakhage A.A."/>
            <person name="Gabaldon T."/>
            <person name="Bocker S."/>
            <person name="Voigt K."/>
        </authorList>
    </citation>
    <scope>NUCLEOTIDE SEQUENCE [LARGE SCALE GENOMIC DNA]</scope>
    <source>
        <strain evidence="13">FSU 9682</strain>
    </source>
</reference>
<evidence type="ECO:0000259" key="11">
    <source>
        <dbReference type="Pfam" id="PF00133"/>
    </source>
</evidence>
<keyword evidence="8 10" id="KW-0030">Aminoacyl-tRNA synthetase</keyword>
<dbReference type="InterPro" id="IPR050081">
    <property type="entry name" value="Ile-tRNA_ligase"/>
</dbReference>
<sequence>MASLGASLSRSWRGSARSTWATTRSLCSTPTLLAKPKNPYTDTLLLPKTPFPLRANAVSREHLFKDRCTSELYEWQLKNNPKELFVLHDGPPYANGDVHLGHALNKILKDIVNRYKMIQGHKVWYRPGWDCHGLPIELKALEAIRESGTKLSAVEIRQLAKKRALSEIEKQKKDFQSWGVIGDWNNPYQTLTKDYEIRQLRVFHDMIKRGYIYRRLKPVYWSPSSRSALAEAELEYNEQHVSRSIHVRFPITGLSSALAQKWKNMGDIHAVIWTTTPWTLPANKAISINPTLNYSLIRIARGGNNHLYIIGADRVEAFAEEIEADSFEILDQVPGSDLIGTSYTHPLWKTEMPLIGGDHVTADSGTGLVHTAPGHGMEDYEVCQKLGIEPFSPVDDQGFYTNEAGPQFAGKEAFSEGASAVIEALENGSFLVKQCDYVHKYPYDWRTKKPVMLRATAQWFTNVEDLQKEAVKALKNVKMVPDVSIRRLEQFTLSRKEWCISRQRAWGVPIPALYDVETGEPLLTDSSVEHIIKVFNERGTDCWWEEADDAVFVAPEYRNNGKVYKRGYDTMDVWYDSGTSWTMIKEYTGRDGKDKPLADVYLEGSDQHRGWFQSSLLTSIAVTGNTPYGTLITHGFTLDEQGRKMSKSIGNTVVPSVITHGGKDKKLWPAYGTDVLRMWVASCEYTRDVSLGPSIIAQVSDSIRKIRTTARFLLGNLHDFSYNDCVPYSDLKDIDKYMLHEVVQFSKRVTQAYDDYTFNRATQHIQNFTTNDLSAFYFDVIKDRLYNEQSNSPSRRSAQTVLYHVLRAYTSSFAPFACHTAEEIYENYKAMTPQPETSVFKQGWFALEPQWNNAELENKWSVLKQLKAQVNQVLELARQDKVIRSSQEADVDLIIDGKSPAGSLIHAMNPDELSSLFLTSRVHLHDDGTDISGRFEQGTELGSEQTPCRIVARASSQHKCPRCWNYHAHQADTLCPRCTNILQQ</sequence>
<dbReference type="InterPro" id="IPR023585">
    <property type="entry name" value="Ile-tRNA-ligase_type1"/>
</dbReference>
<dbReference type="AlphaFoldDB" id="A0A068S4N4"/>
<dbReference type="SUPFAM" id="SSF52374">
    <property type="entry name" value="Nucleotidylyl transferase"/>
    <property type="match status" value="1"/>
</dbReference>
<dbReference type="FunFam" id="3.40.50.620:FF:000152">
    <property type="entry name" value="Isoleucine--tRNA ligase"/>
    <property type="match status" value="1"/>
</dbReference>
<evidence type="ECO:0000256" key="5">
    <source>
        <dbReference type="ARBA" id="ARBA00022741"/>
    </source>
</evidence>
<evidence type="ECO:0000256" key="3">
    <source>
        <dbReference type="ARBA" id="ARBA00013165"/>
    </source>
</evidence>
<dbReference type="GO" id="GO:0002161">
    <property type="term" value="F:aminoacyl-tRNA deacylase activity"/>
    <property type="evidence" value="ECO:0007669"/>
    <property type="project" value="InterPro"/>
</dbReference>
<dbReference type="Gene3D" id="3.40.50.620">
    <property type="entry name" value="HUPs"/>
    <property type="match status" value="2"/>
</dbReference>